<organism evidence="1 2">
    <name type="scientific">Spiromyces aspiralis</name>
    <dbReference type="NCBI Taxonomy" id="68401"/>
    <lineage>
        <taxon>Eukaryota</taxon>
        <taxon>Fungi</taxon>
        <taxon>Fungi incertae sedis</taxon>
        <taxon>Zoopagomycota</taxon>
        <taxon>Kickxellomycotina</taxon>
        <taxon>Kickxellomycetes</taxon>
        <taxon>Kickxellales</taxon>
        <taxon>Kickxellaceae</taxon>
        <taxon>Spiromyces</taxon>
    </lineage>
</organism>
<reference evidence="1" key="1">
    <citation type="submission" date="2022-06" db="EMBL/GenBank/DDBJ databases">
        <title>Phylogenomic reconstructions and comparative analyses of Kickxellomycotina fungi.</title>
        <authorList>
            <person name="Reynolds N.K."/>
            <person name="Stajich J.E."/>
            <person name="Barry K."/>
            <person name="Grigoriev I.V."/>
            <person name="Crous P."/>
            <person name="Smith M.E."/>
        </authorList>
    </citation>
    <scope>NUCLEOTIDE SEQUENCE</scope>
    <source>
        <strain evidence="1">RSA 2271</strain>
    </source>
</reference>
<protein>
    <submittedName>
        <fullName evidence="1">Uncharacterized protein</fullName>
    </submittedName>
</protein>
<name>A0ACC1HJI1_9FUNG</name>
<feature type="non-terminal residue" evidence="1">
    <location>
        <position position="243"/>
    </location>
</feature>
<gene>
    <name evidence="1" type="ORF">EV182_007698</name>
</gene>
<evidence type="ECO:0000313" key="2">
    <source>
        <dbReference type="Proteomes" id="UP001145114"/>
    </source>
</evidence>
<feature type="non-terminal residue" evidence="1">
    <location>
        <position position="1"/>
    </location>
</feature>
<comment type="caution">
    <text evidence="1">The sequence shown here is derived from an EMBL/GenBank/DDBJ whole genome shotgun (WGS) entry which is preliminary data.</text>
</comment>
<accession>A0ACC1HJI1</accession>
<proteinExistence type="predicted"/>
<evidence type="ECO:0000313" key="1">
    <source>
        <dbReference type="EMBL" id="KAJ1676679.1"/>
    </source>
</evidence>
<sequence>DEACPWASFDDLLRYGRKYVRELTLSHATRPRVERLLHARLPSLRTLTYNMEDNDMGPDDLKRLFEASRHSICELIVSGWTYRSSYFHYTPPVLESFAQVGFTNLRRLGLGKCDIMQLSGIFRRFPQIEELKLTHLHLYNLDDLLAGDVSQEQPACRLKSFSCDMLQVLYRPEPSDAVEVVRPSSPELQAQLFAMLREASICYRMKKVYEHTSMSIRLFCGVAFSGPMLDLTCLSVINLYQGE</sequence>
<dbReference type="Proteomes" id="UP001145114">
    <property type="component" value="Unassembled WGS sequence"/>
</dbReference>
<keyword evidence="2" id="KW-1185">Reference proteome</keyword>
<dbReference type="EMBL" id="JAMZIH010003667">
    <property type="protein sequence ID" value="KAJ1676679.1"/>
    <property type="molecule type" value="Genomic_DNA"/>
</dbReference>